<dbReference type="CDD" id="cd00609">
    <property type="entry name" value="AAT_like"/>
    <property type="match status" value="1"/>
</dbReference>
<dbReference type="AlphaFoldDB" id="A0A097AT55"/>
<proteinExistence type="inferred from homology"/>
<evidence type="ECO:0000256" key="3">
    <source>
        <dbReference type="ARBA" id="ARBA00011738"/>
    </source>
</evidence>
<dbReference type="PANTHER" id="PTHR42885">
    <property type="entry name" value="HISTIDINOL-PHOSPHATE AMINOTRANSFERASE-RELATED"/>
    <property type="match status" value="1"/>
</dbReference>
<comment type="similarity">
    <text evidence="2 9">Belongs to the class-II pyridoxal-phosphate-dependent aminotransferase family. Histidinol-phosphate aminotransferase subfamily.</text>
</comment>
<keyword evidence="12" id="KW-1185">Reference proteome</keyword>
<dbReference type="InterPro" id="IPR001917">
    <property type="entry name" value="Aminotrans_II_pyridoxalP_BS"/>
</dbReference>
<dbReference type="InterPro" id="IPR015424">
    <property type="entry name" value="PyrdxlP-dep_Trfase"/>
</dbReference>
<keyword evidence="4 9" id="KW-0032">Aminotransferase</keyword>
<dbReference type="InterPro" id="IPR015421">
    <property type="entry name" value="PyrdxlP-dep_Trfase_major"/>
</dbReference>
<dbReference type="InterPro" id="IPR015422">
    <property type="entry name" value="PyrdxlP-dep_Trfase_small"/>
</dbReference>
<comment type="pathway">
    <text evidence="9">Amino-acid biosynthesis; L-histidine biosynthesis; L-histidine from 5-phospho-alpha-D-ribose 1-diphosphate: step 7/9.</text>
</comment>
<evidence type="ECO:0000256" key="5">
    <source>
        <dbReference type="ARBA" id="ARBA00022605"/>
    </source>
</evidence>
<dbReference type="NCBIfam" id="TIGR01141">
    <property type="entry name" value="hisC"/>
    <property type="match status" value="1"/>
</dbReference>
<dbReference type="KEGG" id="tki:TKV_c18460"/>
<dbReference type="RefSeq" id="WP_049685646.1">
    <property type="nucleotide sequence ID" value="NZ_CP009170.1"/>
</dbReference>
<evidence type="ECO:0000256" key="8">
    <source>
        <dbReference type="ARBA" id="ARBA00023102"/>
    </source>
</evidence>
<evidence type="ECO:0000259" key="10">
    <source>
        <dbReference type="Pfam" id="PF00155"/>
    </source>
</evidence>
<dbReference type="PROSITE" id="PS00599">
    <property type="entry name" value="AA_TRANSFER_CLASS_2"/>
    <property type="match status" value="1"/>
</dbReference>
<protein>
    <recommendedName>
        <fullName evidence="9">Histidinol-phosphate aminotransferase</fullName>
        <ecNumber evidence="9">2.6.1.9</ecNumber>
    </recommendedName>
    <alternativeName>
        <fullName evidence="9">Imidazole acetol-phosphate transaminase</fullName>
    </alternativeName>
</protein>
<evidence type="ECO:0000256" key="7">
    <source>
        <dbReference type="ARBA" id="ARBA00022898"/>
    </source>
</evidence>
<dbReference type="EMBL" id="CP009170">
    <property type="protein sequence ID" value="AIS52996.1"/>
    <property type="molecule type" value="Genomic_DNA"/>
</dbReference>
<keyword evidence="7 9" id="KW-0663">Pyridoxal phosphate</keyword>
<dbReference type="Gene3D" id="3.40.640.10">
    <property type="entry name" value="Type I PLP-dependent aspartate aminotransferase-like (Major domain)"/>
    <property type="match status" value="1"/>
</dbReference>
<dbReference type="GO" id="GO:0030170">
    <property type="term" value="F:pyridoxal phosphate binding"/>
    <property type="evidence" value="ECO:0007669"/>
    <property type="project" value="InterPro"/>
</dbReference>
<dbReference type="SUPFAM" id="SSF53383">
    <property type="entry name" value="PLP-dependent transferases"/>
    <property type="match status" value="1"/>
</dbReference>
<sequence>MIENLVREEIKGFKNYEVHSIPYRYKMDANETPFELPEEVIKNIQEIVKYSQVNVYPDPTAEKLKEELARYCGVVPTNIFVGNGSDEIIHLIMLAFINKGDVVAYPHPSFAMYSVYSKIAGAVEIPVRLREDYNYDVDSFIKVIEKYQPKLVFLCNPNNPTGSVIEREDIIKIIQKSNGIVVVDEAYFEFYGNTIVDAINEFENLIVLRTLSKAFGLAGLRVGYAVANENILKYLNLVKSPYNINSLSQVIALKVLRTDVLKERINYILEERERLIKELGKIPGVKVYPSKTNFILVKFKDADYVYKGLLERGILVRDFSKVEGLEGALRITVSSCEANDYLINGLKELLL</sequence>
<evidence type="ECO:0000313" key="11">
    <source>
        <dbReference type="EMBL" id="AIS52996.1"/>
    </source>
</evidence>
<dbReference type="STRING" id="2325.TKV_c18460"/>
<dbReference type="PANTHER" id="PTHR42885:SF2">
    <property type="entry name" value="HISTIDINOL-PHOSPHATE AMINOTRANSFERASE"/>
    <property type="match status" value="1"/>
</dbReference>
<dbReference type="Gene3D" id="3.90.1150.10">
    <property type="entry name" value="Aspartate Aminotransferase, domain 1"/>
    <property type="match status" value="1"/>
</dbReference>
<dbReference type="Pfam" id="PF00155">
    <property type="entry name" value="Aminotran_1_2"/>
    <property type="match status" value="1"/>
</dbReference>
<feature type="domain" description="Aminotransferase class I/classII large" evidence="10">
    <location>
        <begin position="26"/>
        <end position="344"/>
    </location>
</feature>
<dbReference type="Proteomes" id="UP000029669">
    <property type="component" value="Chromosome"/>
</dbReference>
<dbReference type="eggNOG" id="COG0079">
    <property type="taxonomic scope" value="Bacteria"/>
</dbReference>
<comment type="catalytic activity">
    <reaction evidence="9">
        <text>L-histidinol phosphate + 2-oxoglutarate = 3-(imidazol-4-yl)-2-oxopropyl phosphate + L-glutamate</text>
        <dbReference type="Rhea" id="RHEA:23744"/>
        <dbReference type="ChEBI" id="CHEBI:16810"/>
        <dbReference type="ChEBI" id="CHEBI:29985"/>
        <dbReference type="ChEBI" id="CHEBI:57766"/>
        <dbReference type="ChEBI" id="CHEBI:57980"/>
        <dbReference type="EC" id="2.6.1.9"/>
    </reaction>
</comment>
<accession>A0A097AT55</accession>
<keyword evidence="8 9" id="KW-0368">Histidine biosynthesis</keyword>
<keyword evidence="6 9" id="KW-0808">Transferase</keyword>
<dbReference type="InterPro" id="IPR005861">
    <property type="entry name" value="HisP_aminotrans"/>
</dbReference>
<reference evidence="12" key="1">
    <citation type="journal article" date="2015" name="Genome Announc.">
        <title>Whole-Genome Sequences of 80 Environmental and Clinical Isolates of Burkholderia pseudomallei.</title>
        <authorList>
            <person name="Johnson S.L."/>
            <person name="Baker A.L."/>
            <person name="Chain P.S."/>
            <person name="Currie B.J."/>
            <person name="Daligault H.E."/>
            <person name="Davenport K.W."/>
            <person name="Davis C.B."/>
            <person name="Inglis T.J."/>
            <person name="Kaestli M."/>
            <person name="Koren S."/>
            <person name="Mayo M."/>
            <person name="Merritt A.J."/>
            <person name="Price E.P."/>
            <person name="Sarovich D.S."/>
            <person name="Warner J."/>
            <person name="Rosovitz M.J."/>
        </authorList>
    </citation>
    <scope>NUCLEOTIDE SEQUENCE [LARGE SCALE GENOMIC DNA]</scope>
    <source>
        <strain evidence="12">DSM 2030</strain>
    </source>
</reference>
<name>A0A097AT55_THEKI</name>
<dbReference type="HOGENOM" id="CLU_017584_3_1_9"/>
<comment type="cofactor">
    <cofactor evidence="1 9">
        <name>pyridoxal 5'-phosphate</name>
        <dbReference type="ChEBI" id="CHEBI:597326"/>
    </cofactor>
</comment>
<dbReference type="InterPro" id="IPR004839">
    <property type="entry name" value="Aminotransferase_I/II_large"/>
</dbReference>
<comment type="subunit">
    <text evidence="3 9">Homodimer.</text>
</comment>
<organism evidence="11 12">
    <name type="scientific">Thermoanaerobacter kivui</name>
    <name type="common">Acetogenium kivui</name>
    <dbReference type="NCBI Taxonomy" id="2325"/>
    <lineage>
        <taxon>Bacteria</taxon>
        <taxon>Bacillati</taxon>
        <taxon>Bacillota</taxon>
        <taxon>Clostridia</taxon>
        <taxon>Thermoanaerobacterales</taxon>
        <taxon>Thermoanaerobacteraceae</taxon>
        <taxon>Thermoanaerobacter</taxon>
    </lineage>
</organism>
<dbReference type="GO" id="GO:0000105">
    <property type="term" value="P:L-histidine biosynthetic process"/>
    <property type="evidence" value="ECO:0007669"/>
    <property type="project" value="UniProtKB-UniRule"/>
</dbReference>
<evidence type="ECO:0000256" key="1">
    <source>
        <dbReference type="ARBA" id="ARBA00001933"/>
    </source>
</evidence>
<dbReference type="UniPathway" id="UPA00031">
    <property type="reaction ID" value="UER00012"/>
</dbReference>
<dbReference type="OrthoDB" id="9813612at2"/>
<keyword evidence="5 9" id="KW-0028">Amino-acid biosynthesis</keyword>
<evidence type="ECO:0000256" key="2">
    <source>
        <dbReference type="ARBA" id="ARBA00007970"/>
    </source>
</evidence>
<evidence type="ECO:0000256" key="4">
    <source>
        <dbReference type="ARBA" id="ARBA00022576"/>
    </source>
</evidence>
<evidence type="ECO:0000313" key="12">
    <source>
        <dbReference type="Proteomes" id="UP000029669"/>
    </source>
</evidence>
<gene>
    <name evidence="9 11" type="primary">hisC</name>
    <name evidence="11" type="ORF">TKV_c18460</name>
</gene>
<dbReference type="GO" id="GO:0004400">
    <property type="term" value="F:histidinol-phosphate transaminase activity"/>
    <property type="evidence" value="ECO:0007669"/>
    <property type="project" value="UniProtKB-UniRule"/>
</dbReference>
<feature type="modified residue" description="N6-(pyridoxal phosphate)lysine" evidence="9">
    <location>
        <position position="213"/>
    </location>
</feature>
<evidence type="ECO:0000256" key="9">
    <source>
        <dbReference type="HAMAP-Rule" id="MF_01023"/>
    </source>
</evidence>
<evidence type="ECO:0000256" key="6">
    <source>
        <dbReference type="ARBA" id="ARBA00022679"/>
    </source>
</evidence>
<dbReference type="EC" id="2.6.1.9" evidence="9"/>
<dbReference type="HAMAP" id="MF_01023">
    <property type="entry name" value="HisC_aminotrans_2"/>
    <property type="match status" value="1"/>
</dbReference>